<dbReference type="Proteomes" id="UP000490800">
    <property type="component" value="Unassembled WGS sequence"/>
</dbReference>
<keyword evidence="3" id="KW-1185">Reference proteome</keyword>
<accession>A0A7X3JZS0</accession>
<feature type="region of interest" description="Disordered" evidence="1">
    <location>
        <begin position="1"/>
        <end position="30"/>
    </location>
</feature>
<evidence type="ECO:0008006" key="4">
    <source>
        <dbReference type="Google" id="ProtNLM"/>
    </source>
</evidence>
<protein>
    <recommendedName>
        <fullName evidence="4">Large polyvalent protein associated domain-containing protein</fullName>
    </recommendedName>
</protein>
<proteinExistence type="predicted"/>
<evidence type="ECO:0000313" key="3">
    <source>
        <dbReference type="Proteomes" id="UP000490800"/>
    </source>
</evidence>
<evidence type="ECO:0000256" key="1">
    <source>
        <dbReference type="SAM" id="MobiDB-lite"/>
    </source>
</evidence>
<sequence>MASLFDENRKRLGISNGGSPQTNGKSLFDENRMRLGIIEDTRPSFSEKAANALTQVGSKIGQLGISAGYKPPTYDPMSVVNSKSLYKDIPVSPVDLQRTRTQQAINNDPSNSFLKAIKDNTVDLYAQGMDSLLYNTTPGKVIQNFNQGASSVMGAPIPVPAQSTGSKVGDMAAQIAGGLGGFFVNPGQIEMNVGKTFFSGPMLGSALNKTTQKLGAPTLTGIPRLAAQEALGSAAYAVPRTLMTGGDFNGDMLENVLFEGAVGAAGGAALGGIGSGIKALRKGSVPKLQELPPAAVARQELPMSSVALEQPSLAPLSALPEPSVSGQRFKMPSLDELTRSTDDPVPSLYNKELPKAEAQIIGPEIKPLKERGTFRTLTQSPKATETFKEGAEQFRHYEPTTNASAVAKANERVLDLDKTSRELLTQTTRFSDVDVTTAYRLIDEYQSKGMTDRAILVAEKLAEQLTKTGQALQAASLYDKLTPQGALVYAEGLAINISKRLRPGKEVKITPEMADQIEGLAGTVQKMKGNSSASANVMDILGKYRAGQKVSDEEATAIRQFVQDAKSFVSTKTKQPRTAKPPKELSDKRVKDKVVSFLEAQEQAAKERLRAKGIQISSGIDPEIVLNYAIIGASKMAKGTVKFADWSTAMVKEFGEAIRPKLVEIYEKAQEQLSMSSKRIKEETISEAEKIADRFVKNRDLTPEQVTEIEELAKRVSGLSGEAKTMASQDLQAVLNSLERSGLLKKIDTTQTIGQLLNPKTLVRNIIGNEIFYRLERINRTVSVPVDWATSTITGKDRTITIAKGGWENWFAPTKDYFKGLNVGVKAGWKGVNPEGLTTAYDLNGKTFHSKLNPLTYLEKTLGAALKGFDYAAYNRAVNQRLREMAHLDGMNKGLKGSALKQHSERYMMNIDNNVKAIADEYGKYVTLQDDSLIAQGLQGTKRLLNLRQDFGIGSLVLKYPKTPGNIITRALEYSPAGFLKAAYELAEPFLKKGSIKTREDVILTTMRAFVGTGMTGLGYYLADTGIITGASDKDRDVRELERQAGQGQYQINGSALQRWSKELVSGNFKSMKEAANLREGDTLFNYDWAQPVAMTLSAGANIAESSNDGKKATDAANGALSTAYDSLTGGLNTIGEQSVLKGLKDAFATSYGEENSVRKFVDNVATNAPASFVPTALNQINQLRDNTKRETYDPSKLQLALNKVKAKIPGLSDKLPQSIDTLGKGKTIMQDNSLFNVFLNPAFTNKYQVSPEAKKVVDLLNATGDKRIAPRVVDKTISGTDRTTKEPKKIKLSPDQFVKYQKTVGDEAARLIAKIPDTKSNDAKVKSMINALTKAGEKGRKELKKELNLK</sequence>
<evidence type="ECO:0000313" key="2">
    <source>
        <dbReference type="EMBL" id="MVP00340.1"/>
    </source>
</evidence>
<name>A0A7X3JZS0_9BACL</name>
<dbReference type="OrthoDB" id="2088498at2"/>
<reference evidence="2 3" key="1">
    <citation type="journal article" date="2019" name="Microorganisms">
        <title>Paenibacillus lutrae sp. nov., A Chitinolytic Species Isolated from A River Otter in Castril Natural Park, Granada, Spain.</title>
        <authorList>
            <person name="Rodriguez M."/>
            <person name="Reina J.C."/>
            <person name="Bejar V."/>
            <person name="Llamas I."/>
        </authorList>
    </citation>
    <scope>NUCLEOTIDE SEQUENCE [LARGE SCALE GENOMIC DNA]</scope>
    <source>
        <strain evidence="2 3">N10</strain>
    </source>
</reference>
<gene>
    <name evidence="2" type="ORF">EDM21_12540</name>
</gene>
<dbReference type="RefSeq" id="WP_157335926.1">
    <property type="nucleotide sequence ID" value="NZ_RHLK01000006.1"/>
</dbReference>
<feature type="compositionally biased region" description="Basic and acidic residues" evidence="1">
    <location>
        <begin position="1"/>
        <end position="10"/>
    </location>
</feature>
<dbReference type="EMBL" id="RHLK01000006">
    <property type="protein sequence ID" value="MVP00340.1"/>
    <property type="molecule type" value="Genomic_DNA"/>
</dbReference>
<organism evidence="2 3">
    <name type="scientific">Paenibacillus lutrae</name>
    <dbReference type="NCBI Taxonomy" id="2078573"/>
    <lineage>
        <taxon>Bacteria</taxon>
        <taxon>Bacillati</taxon>
        <taxon>Bacillota</taxon>
        <taxon>Bacilli</taxon>
        <taxon>Bacillales</taxon>
        <taxon>Paenibacillaceae</taxon>
        <taxon>Paenibacillus</taxon>
    </lineage>
</organism>
<comment type="caution">
    <text evidence="2">The sequence shown here is derived from an EMBL/GenBank/DDBJ whole genome shotgun (WGS) entry which is preliminary data.</text>
</comment>